<protein>
    <recommendedName>
        <fullName evidence="4">Transcription factor domain-containing protein</fullName>
    </recommendedName>
</protein>
<sequence>MGAREFIGHDVQNRSRDGSREAEEKGQTPAATSTARRIMSKAKLIITPLDSHRREAFASYPSGAGPLSTESVDECKTTTSSREEFGLTVADIAILRKEELCLKVTPDVDHPAISVVFPMSIQDPGLFKCLLVGAQSLHDWRRDPFHVNRSRPMIKLQNEAILALRTRLSAPSAYLDDGVLISITHLMIADSCRRDLVSLKSHLKGARQIISMRGGLGTSPAHLAIRALLTTVEFYIALGQYLQISPDDPTAIPVHQIEYVRHPFPPDICRDVATLPVGLAEAALSGHLSVQCIKLLASVASWASLVDGPDPSSPDETRERDSKDRYCRLFCEPRECSRSAIMILLDLKRAGLPVGLEHVICLGLAIAVRHVSGENRTNIFDTASLAALTKSVKDIDNPSVSDSEVIIWLSLVISWRTQSPKPVPKADALLDYVLDSFHATRSWKKVSAICRKFWWFERFQVEWEQCWARGIARQQQRALMEQPHPASYRRRSSAGQSSSIAALQKYTAHIGSG</sequence>
<dbReference type="PANTHER" id="PTHR37540:SF5">
    <property type="entry name" value="TRANSCRIPTION FACTOR DOMAIN-CONTAINING PROTEIN"/>
    <property type="match status" value="1"/>
</dbReference>
<dbReference type="InterPro" id="IPR021858">
    <property type="entry name" value="Fun_TF"/>
</dbReference>
<keyword evidence="3" id="KW-1185">Reference proteome</keyword>
<dbReference type="EMBL" id="LVYI01000003">
    <property type="protein sequence ID" value="OAP62442.1"/>
    <property type="molecule type" value="Genomic_DNA"/>
</dbReference>
<dbReference type="Proteomes" id="UP000078343">
    <property type="component" value="Unassembled WGS sequence"/>
</dbReference>
<dbReference type="RefSeq" id="XP_018695809.1">
    <property type="nucleotide sequence ID" value="XM_018836159.1"/>
</dbReference>
<feature type="compositionally biased region" description="Basic and acidic residues" evidence="1">
    <location>
        <begin position="1"/>
        <end position="26"/>
    </location>
</feature>
<gene>
    <name evidence="2" type="ORF">AYL99_04645</name>
</gene>
<dbReference type="Pfam" id="PF11951">
    <property type="entry name" value="Fungal_trans_2"/>
    <property type="match status" value="1"/>
</dbReference>
<evidence type="ECO:0000313" key="3">
    <source>
        <dbReference type="Proteomes" id="UP000078343"/>
    </source>
</evidence>
<reference evidence="2 3" key="1">
    <citation type="submission" date="2016-04" db="EMBL/GenBank/DDBJ databases">
        <title>Draft genome of Fonsecaea erecta CBS 125763.</title>
        <authorList>
            <person name="Weiss V.A."/>
            <person name="Vicente V.A."/>
            <person name="Raittz R.T."/>
            <person name="Moreno L.F."/>
            <person name="De Souza E.M."/>
            <person name="Pedrosa F.O."/>
            <person name="Steffens M.B."/>
            <person name="Faoro H."/>
            <person name="Tadra-Sfeir M.Z."/>
            <person name="Najafzadeh M.J."/>
            <person name="Felipe M.S."/>
            <person name="Teixeira M."/>
            <person name="Sun J."/>
            <person name="Xi L."/>
            <person name="Gomes R."/>
            <person name="De Azevedo C.M."/>
            <person name="Salgado C.G."/>
            <person name="Da Silva M.B."/>
            <person name="Nascimento M.F."/>
            <person name="Queiroz-Telles F."/>
            <person name="Attili D.S."/>
            <person name="Gorbushina A."/>
        </authorList>
    </citation>
    <scope>NUCLEOTIDE SEQUENCE [LARGE SCALE GENOMIC DNA]</scope>
    <source>
        <strain evidence="2 3">CBS 125763</strain>
    </source>
</reference>
<comment type="caution">
    <text evidence="2">The sequence shown here is derived from an EMBL/GenBank/DDBJ whole genome shotgun (WGS) entry which is preliminary data.</text>
</comment>
<dbReference type="GeneID" id="30008814"/>
<organism evidence="2 3">
    <name type="scientific">Fonsecaea erecta</name>
    <dbReference type="NCBI Taxonomy" id="1367422"/>
    <lineage>
        <taxon>Eukaryota</taxon>
        <taxon>Fungi</taxon>
        <taxon>Dikarya</taxon>
        <taxon>Ascomycota</taxon>
        <taxon>Pezizomycotina</taxon>
        <taxon>Eurotiomycetes</taxon>
        <taxon>Chaetothyriomycetidae</taxon>
        <taxon>Chaetothyriales</taxon>
        <taxon>Herpotrichiellaceae</taxon>
        <taxon>Fonsecaea</taxon>
    </lineage>
</organism>
<accession>A0A178ZRZ0</accession>
<feature type="region of interest" description="Disordered" evidence="1">
    <location>
        <begin position="1"/>
        <end position="34"/>
    </location>
</feature>
<dbReference type="PANTHER" id="PTHR37540">
    <property type="entry name" value="TRANSCRIPTION FACTOR (ACR-2), PUTATIVE-RELATED-RELATED"/>
    <property type="match status" value="1"/>
</dbReference>
<dbReference type="AlphaFoldDB" id="A0A178ZRZ0"/>
<evidence type="ECO:0000256" key="1">
    <source>
        <dbReference type="SAM" id="MobiDB-lite"/>
    </source>
</evidence>
<dbReference type="OrthoDB" id="4158087at2759"/>
<name>A0A178ZRZ0_9EURO</name>
<proteinExistence type="predicted"/>
<evidence type="ECO:0000313" key="2">
    <source>
        <dbReference type="EMBL" id="OAP62442.1"/>
    </source>
</evidence>
<evidence type="ECO:0008006" key="4">
    <source>
        <dbReference type="Google" id="ProtNLM"/>
    </source>
</evidence>